<dbReference type="GO" id="GO:0003735">
    <property type="term" value="F:structural constituent of ribosome"/>
    <property type="evidence" value="ECO:0007669"/>
    <property type="project" value="InterPro"/>
</dbReference>
<dbReference type="Pfam" id="PF00366">
    <property type="entry name" value="Ribosomal_S17"/>
    <property type="match status" value="1"/>
</dbReference>
<keyword evidence="4 6" id="KW-0689">Ribosomal protein</keyword>
<proteinExistence type="inferred from homology"/>
<keyword evidence="5" id="KW-0687">Ribonucleoprotein</keyword>
<dbReference type="PRINTS" id="PR00973">
    <property type="entry name" value="RIBOSOMALS17"/>
</dbReference>
<keyword evidence="3" id="KW-0694">RNA-binding</keyword>
<dbReference type="GO" id="GO:0022627">
    <property type="term" value="C:cytosolic small ribosomal subunit"/>
    <property type="evidence" value="ECO:0007669"/>
    <property type="project" value="TreeGrafter"/>
</dbReference>
<dbReference type="Gene3D" id="2.40.50.140">
    <property type="entry name" value="Nucleic acid-binding proteins"/>
    <property type="match status" value="1"/>
</dbReference>
<evidence type="ECO:0000256" key="3">
    <source>
        <dbReference type="ARBA" id="ARBA00022884"/>
    </source>
</evidence>
<dbReference type="GO" id="GO:0019843">
    <property type="term" value="F:rRNA binding"/>
    <property type="evidence" value="ECO:0007669"/>
    <property type="project" value="UniProtKB-KW"/>
</dbReference>
<dbReference type="SUPFAM" id="SSF50249">
    <property type="entry name" value="Nucleic acid-binding proteins"/>
    <property type="match status" value="1"/>
</dbReference>
<evidence type="ECO:0000313" key="6">
    <source>
        <dbReference type="EMBL" id="OIR15107.1"/>
    </source>
</evidence>
<evidence type="ECO:0000256" key="5">
    <source>
        <dbReference type="ARBA" id="ARBA00023274"/>
    </source>
</evidence>
<evidence type="ECO:0000256" key="4">
    <source>
        <dbReference type="ARBA" id="ARBA00022980"/>
    </source>
</evidence>
<dbReference type="PANTHER" id="PTHR10744:SF1">
    <property type="entry name" value="SMALL RIBOSOMAL SUBUNIT PROTEIN US17M"/>
    <property type="match status" value="1"/>
</dbReference>
<evidence type="ECO:0000256" key="2">
    <source>
        <dbReference type="ARBA" id="ARBA00022730"/>
    </source>
</evidence>
<dbReference type="InterPro" id="IPR012340">
    <property type="entry name" value="NA-bd_OB-fold"/>
</dbReference>
<reference evidence="6" key="1">
    <citation type="submission" date="2016-10" db="EMBL/GenBank/DDBJ databases">
        <title>Sequence of Gallionella enrichment culture.</title>
        <authorList>
            <person name="Poehlein A."/>
            <person name="Muehling M."/>
            <person name="Daniel R."/>
        </authorList>
    </citation>
    <scope>NUCLEOTIDE SEQUENCE</scope>
</reference>
<evidence type="ECO:0000256" key="1">
    <source>
        <dbReference type="ARBA" id="ARBA00010254"/>
    </source>
</evidence>
<dbReference type="InterPro" id="IPR000266">
    <property type="entry name" value="Ribosomal_uS17"/>
</dbReference>
<dbReference type="AlphaFoldDB" id="A0A1J5T4P6"/>
<keyword evidence="2" id="KW-0699">rRNA-binding</keyword>
<dbReference type="PANTHER" id="PTHR10744">
    <property type="entry name" value="40S RIBOSOMAL PROTEIN S11 FAMILY MEMBER"/>
    <property type="match status" value="1"/>
</dbReference>
<comment type="caution">
    <text evidence="6">The sequence shown here is derived from an EMBL/GenBank/DDBJ whole genome shotgun (WGS) entry which is preliminary data.</text>
</comment>
<name>A0A1J5T4P6_9ZZZZ</name>
<dbReference type="EMBL" id="MLJW01000010">
    <property type="protein sequence ID" value="OIR15107.1"/>
    <property type="molecule type" value="Genomic_DNA"/>
</dbReference>
<protein>
    <submittedName>
        <fullName evidence="6">30S ribosomal protein S17</fullName>
    </submittedName>
</protein>
<accession>A0A1J5T4P6</accession>
<dbReference type="GO" id="GO:0006412">
    <property type="term" value="P:translation"/>
    <property type="evidence" value="ECO:0007669"/>
    <property type="project" value="InterPro"/>
</dbReference>
<organism evidence="6">
    <name type="scientific">mine drainage metagenome</name>
    <dbReference type="NCBI Taxonomy" id="410659"/>
    <lineage>
        <taxon>unclassified sequences</taxon>
        <taxon>metagenomes</taxon>
        <taxon>ecological metagenomes</taxon>
    </lineage>
</organism>
<dbReference type="PROSITE" id="PS00056">
    <property type="entry name" value="RIBOSOMAL_S17"/>
    <property type="match status" value="1"/>
</dbReference>
<gene>
    <name evidence="6" type="primary">rpsQ_2</name>
    <name evidence="6" type="ORF">GALL_42260</name>
</gene>
<dbReference type="NCBIfam" id="NF004123">
    <property type="entry name" value="PRK05610.1"/>
    <property type="match status" value="1"/>
</dbReference>
<dbReference type="InterPro" id="IPR019984">
    <property type="entry name" value="Ribosomal_uS17_bact/chlr"/>
</dbReference>
<dbReference type="CDD" id="cd00364">
    <property type="entry name" value="Ribosomal_uS17"/>
    <property type="match status" value="1"/>
</dbReference>
<sequence>MSTATPGARSARKTLIGFVTSRMGAKSIKVTIPYKTPHALYHKVINRKTVVHVHDEKNETGLGDKVEIMETRPISRLKRWRVVSVIERAKLATSEAISEVDVAAKVPTKTTATAAESAPKA</sequence>
<dbReference type="HAMAP" id="MF_01345_B">
    <property type="entry name" value="Ribosomal_uS17_B"/>
    <property type="match status" value="1"/>
</dbReference>
<comment type="similarity">
    <text evidence="1">Belongs to the universal ribosomal protein uS17 family.</text>
</comment>
<dbReference type="InterPro" id="IPR019979">
    <property type="entry name" value="Ribosomal_uS17_CS"/>
</dbReference>